<keyword evidence="3" id="KW-1185">Reference proteome</keyword>
<feature type="compositionally biased region" description="Basic and acidic residues" evidence="1">
    <location>
        <begin position="84"/>
        <end position="93"/>
    </location>
</feature>
<protein>
    <submittedName>
        <fullName evidence="2">Uncharacterized protein</fullName>
    </submittedName>
</protein>
<dbReference type="AlphaFoldDB" id="A0A9Q3B8B5"/>
<dbReference type="Proteomes" id="UP000765509">
    <property type="component" value="Unassembled WGS sequence"/>
</dbReference>
<reference evidence="2" key="1">
    <citation type="submission" date="2021-03" db="EMBL/GenBank/DDBJ databases">
        <title>Draft genome sequence of rust myrtle Austropuccinia psidii MF-1, a brazilian biotype.</title>
        <authorList>
            <person name="Quecine M.C."/>
            <person name="Pachon D.M.R."/>
            <person name="Bonatelli M.L."/>
            <person name="Correr F.H."/>
            <person name="Franceschini L.M."/>
            <person name="Leite T.F."/>
            <person name="Margarido G.R.A."/>
            <person name="Almeida C.A."/>
            <person name="Ferrarezi J.A."/>
            <person name="Labate C.A."/>
        </authorList>
    </citation>
    <scope>NUCLEOTIDE SEQUENCE</scope>
    <source>
        <strain evidence="2">MF-1</strain>
    </source>
</reference>
<evidence type="ECO:0000256" key="1">
    <source>
        <dbReference type="SAM" id="MobiDB-lite"/>
    </source>
</evidence>
<accession>A0A9Q3B8B5</accession>
<comment type="caution">
    <text evidence="2">The sequence shown here is derived from an EMBL/GenBank/DDBJ whole genome shotgun (WGS) entry which is preliminary data.</text>
</comment>
<sequence length="117" mass="13066">MNSYLHIKSFLGQEKTIVLLGGCSPLSCKDKVKEDKELVEEPKSFIHIPEERVGNDPSFGEKRPSGINQLQISSRSVQGQAQKTSEEVERSQEQSRPGKMQSQLAQTLTTRVQAPKI</sequence>
<feature type="region of interest" description="Disordered" evidence="1">
    <location>
        <begin position="49"/>
        <end position="117"/>
    </location>
</feature>
<evidence type="ECO:0000313" key="3">
    <source>
        <dbReference type="Proteomes" id="UP000765509"/>
    </source>
</evidence>
<proteinExistence type="predicted"/>
<gene>
    <name evidence="2" type="ORF">O181_000276</name>
</gene>
<feature type="compositionally biased region" description="Polar residues" evidence="1">
    <location>
        <begin position="100"/>
        <end position="117"/>
    </location>
</feature>
<feature type="compositionally biased region" description="Polar residues" evidence="1">
    <location>
        <begin position="66"/>
        <end position="83"/>
    </location>
</feature>
<organism evidence="2 3">
    <name type="scientific">Austropuccinia psidii MF-1</name>
    <dbReference type="NCBI Taxonomy" id="1389203"/>
    <lineage>
        <taxon>Eukaryota</taxon>
        <taxon>Fungi</taxon>
        <taxon>Dikarya</taxon>
        <taxon>Basidiomycota</taxon>
        <taxon>Pucciniomycotina</taxon>
        <taxon>Pucciniomycetes</taxon>
        <taxon>Pucciniales</taxon>
        <taxon>Sphaerophragmiaceae</taxon>
        <taxon>Austropuccinia</taxon>
    </lineage>
</organism>
<feature type="compositionally biased region" description="Basic and acidic residues" evidence="1">
    <location>
        <begin position="49"/>
        <end position="64"/>
    </location>
</feature>
<name>A0A9Q3B8B5_9BASI</name>
<evidence type="ECO:0000313" key="2">
    <source>
        <dbReference type="EMBL" id="MBW0460561.1"/>
    </source>
</evidence>
<dbReference type="EMBL" id="AVOT02000028">
    <property type="protein sequence ID" value="MBW0460561.1"/>
    <property type="molecule type" value="Genomic_DNA"/>
</dbReference>